<evidence type="ECO:0000256" key="1">
    <source>
        <dbReference type="ARBA" id="ARBA00006499"/>
    </source>
</evidence>
<dbReference type="STRING" id="1068978.AMETH_4212"/>
<proteinExistence type="inferred from homology"/>
<dbReference type="HOGENOM" id="CLU_049413_4_0_11"/>
<sequence length="215" mass="23038">MVADTMRSVSNPHLEPDPVFAGAPLARARRAALVVHGRGQTPDYMLAILDRVAVPDIAYVLPGAAGQTWYPAGFMQPLAANQPWADHALDAMAAFLARIAEAGIGAENVFLVGFSQGACLLSELLVRSPRRYAGAALLTGGYLGPEERAPSGSLAGTPVFAGTSRYDEWVPLERAEATARLLERMGAAVTLRVYEDREHLVNDDEIAEVRKLLTS</sequence>
<dbReference type="EMBL" id="CP009110">
    <property type="protein sequence ID" value="AIJ24304.1"/>
    <property type="molecule type" value="Genomic_DNA"/>
</dbReference>
<protein>
    <submittedName>
        <fullName evidence="4">Phospholipase/Carboxylesterase</fullName>
    </submittedName>
</protein>
<reference evidence="4 5" key="1">
    <citation type="submission" date="2014-07" db="EMBL/GenBank/DDBJ databases">
        <title>Whole Genome Sequence of the Amycolatopsis methanolica 239.</title>
        <authorList>
            <person name="Tang B."/>
        </authorList>
    </citation>
    <scope>NUCLEOTIDE SEQUENCE [LARGE SCALE GENOMIC DNA]</scope>
    <source>
        <strain evidence="4 5">239</strain>
    </source>
</reference>
<evidence type="ECO:0000259" key="3">
    <source>
        <dbReference type="Pfam" id="PF02230"/>
    </source>
</evidence>
<feature type="domain" description="Phospholipase/carboxylesterase/thioesterase" evidence="3">
    <location>
        <begin position="28"/>
        <end position="213"/>
    </location>
</feature>
<dbReference type="InterPro" id="IPR003140">
    <property type="entry name" value="PLipase/COase/thioEstase"/>
</dbReference>
<dbReference type="Proteomes" id="UP000062973">
    <property type="component" value="Chromosome"/>
</dbReference>
<name>A0A076MU80_AMYME</name>
<accession>A0A076MU80</accession>
<dbReference type="eggNOG" id="COG0400">
    <property type="taxonomic scope" value="Bacteria"/>
</dbReference>
<evidence type="ECO:0000313" key="5">
    <source>
        <dbReference type="Proteomes" id="UP000062973"/>
    </source>
</evidence>
<dbReference type="InterPro" id="IPR050565">
    <property type="entry name" value="LYPA1-2/EST-like"/>
</dbReference>
<keyword evidence="5" id="KW-1185">Reference proteome</keyword>
<dbReference type="PANTHER" id="PTHR10655">
    <property type="entry name" value="LYSOPHOSPHOLIPASE-RELATED"/>
    <property type="match status" value="1"/>
</dbReference>
<dbReference type="AlphaFoldDB" id="A0A076MU80"/>
<dbReference type="GO" id="GO:0016787">
    <property type="term" value="F:hydrolase activity"/>
    <property type="evidence" value="ECO:0007669"/>
    <property type="project" value="UniProtKB-KW"/>
</dbReference>
<dbReference type="KEGG" id="amq:AMETH_4212"/>
<dbReference type="PATRIC" id="fig|1068978.7.peg.4512"/>
<dbReference type="Gene3D" id="3.40.50.1820">
    <property type="entry name" value="alpha/beta hydrolase"/>
    <property type="match status" value="1"/>
</dbReference>
<keyword evidence="2" id="KW-0378">Hydrolase</keyword>
<comment type="similarity">
    <text evidence="1">Belongs to the AB hydrolase superfamily. AB hydrolase 2 family.</text>
</comment>
<evidence type="ECO:0000256" key="2">
    <source>
        <dbReference type="ARBA" id="ARBA00022801"/>
    </source>
</evidence>
<organism evidence="4 5">
    <name type="scientific">Amycolatopsis methanolica 239</name>
    <dbReference type="NCBI Taxonomy" id="1068978"/>
    <lineage>
        <taxon>Bacteria</taxon>
        <taxon>Bacillati</taxon>
        <taxon>Actinomycetota</taxon>
        <taxon>Actinomycetes</taxon>
        <taxon>Pseudonocardiales</taxon>
        <taxon>Pseudonocardiaceae</taxon>
        <taxon>Amycolatopsis</taxon>
        <taxon>Amycolatopsis methanolica group</taxon>
    </lineage>
</organism>
<dbReference type="SUPFAM" id="SSF53474">
    <property type="entry name" value="alpha/beta-Hydrolases"/>
    <property type="match status" value="1"/>
</dbReference>
<dbReference type="Pfam" id="PF02230">
    <property type="entry name" value="Abhydrolase_2"/>
    <property type="match status" value="1"/>
</dbReference>
<dbReference type="PANTHER" id="PTHR10655:SF17">
    <property type="entry name" value="LYSOPHOSPHOLIPASE-LIKE PROTEIN 1"/>
    <property type="match status" value="1"/>
</dbReference>
<gene>
    <name evidence="4" type="ORF">AMETH_4212</name>
</gene>
<evidence type="ECO:0000313" key="4">
    <source>
        <dbReference type="EMBL" id="AIJ24304.1"/>
    </source>
</evidence>
<dbReference type="InterPro" id="IPR029058">
    <property type="entry name" value="AB_hydrolase_fold"/>
</dbReference>